<evidence type="ECO:0000313" key="4">
    <source>
        <dbReference type="EMBL" id="UYU91190.1"/>
    </source>
</evidence>
<accession>A0A412GI43</accession>
<evidence type="ECO:0000259" key="1">
    <source>
        <dbReference type="Pfam" id="PF00534"/>
    </source>
</evidence>
<dbReference type="PANTHER" id="PTHR12526">
    <property type="entry name" value="GLYCOSYLTRANSFERASE"/>
    <property type="match status" value="1"/>
</dbReference>
<proteinExistence type="predicted"/>
<dbReference type="Proteomes" id="UP001156218">
    <property type="component" value="Chromosome"/>
</dbReference>
<dbReference type="Proteomes" id="UP001162960">
    <property type="component" value="Chromosome"/>
</dbReference>
<dbReference type="InterPro" id="IPR028098">
    <property type="entry name" value="Glyco_trans_4-like_N"/>
</dbReference>
<dbReference type="RefSeq" id="WP_048696154.1">
    <property type="nucleotide sequence ID" value="NZ_CAXSXH010000051.1"/>
</dbReference>
<dbReference type="Pfam" id="PF00534">
    <property type="entry name" value="Glycos_transf_1"/>
    <property type="match status" value="1"/>
</dbReference>
<dbReference type="PANTHER" id="PTHR12526:SF630">
    <property type="entry name" value="GLYCOSYLTRANSFERASE"/>
    <property type="match status" value="1"/>
</dbReference>
<reference evidence="3 5" key="1">
    <citation type="submission" date="2021-06" db="EMBL/GenBank/DDBJ databases">
        <title>Interrogation of the integrated mobile genetic elements in gut-associated Bacteroides with a consensus prediction approach.</title>
        <authorList>
            <person name="Campbell D.E."/>
            <person name="Leigh J.R."/>
            <person name="Kim T."/>
            <person name="England W."/>
            <person name="Whitaker R.J."/>
            <person name="Degnan P.H."/>
        </authorList>
    </citation>
    <scope>NUCLEOTIDE SEQUENCE [LARGE SCALE GENOMIC DNA]</scope>
    <source>
        <strain evidence="4">VPI-3443</strain>
        <strain evidence="3 5">WAL8669</strain>
    </source>
</reference>
<dbReference type="InterPro" id="IPR001296">
    <property type="entry name" value="Glyco_trans_1"/>
</dbReference>
<evidence type="ECO:0000313" key="3">
    <source>
        <dbReference type="EMBL" id="UYU65293.1"/>
    </source>
</evidence>
<dbReference type="CDD" id="cd03811">
    <property type="entry name" value="GT4_GT28_WabH-like"/>
    <property type="match status" value="1"/>
</dbReference>
<dbReference type="AlphaFoldDB" id="A0A412GI43"/>
<feature type="domain" description="Glycosyl transferase family 1" evidence="1">
    <location>
        <begin position="188"/>
        <end position="337"/>
    </location>
</feature>
<dbReference type="Pfam" id="PF13439">
    <property type="entry name" value="Glyco_transf_4"/>
    <property type="match status" value="1"/>
</dbReference>
<gene>
    <name evidence="3" type="ORF">KQP68_17150</name>
    <name evidence="4" type="ORF">KQP74_00715</name>
</gene>
<dbReference type="GO" id="GO:0016757">
    <property type="term" value="F:glycosyltransferase activity"/>
    <property type="evidence" value="ECO:0007669"/>
    <property type="project" value="InterPro"/>
</dbReference>
<dbReference type="EMBL" id="CP083685">
    <property type="protein sequence ID" value="UYU91190.1"/>
    <property type="molecule type" value="Genomic_DNA"/>
</dbReference>
<feature type="domain" description="Glycosyltransferase subfamily 4-like N-terminal" evidence="2">
    <location>
        <begin position="13"/>
        <end position="170"/>
    </location>
</feature>
<dbReference type="Gene3D" id="3.40.50.2000">
    <property type="entry name" value="Glycogen Phosphorylase B"/>
    <property type="match status" value="2"/>
</dbReference>
<protein>
    <submittedName>
        <fullName evidence="3">Glycosyltransferase</fullName>
    </submittedName>
</protein>
<organism evidence="3 5">
    <name type="scientific">Bacteroides thetaiotaomicron</name>
    <dbReference type="NCBI Taxonomy" id="818"/>
    <lineage>
        <taxon>Bacteria</taxon>
        <taxon>Pseudomonadati</taxon>
        <taxon>Bacteroidota</taxon>
        <taxon>Bacteroidia</taxon>
        <taxon>Bacteroidales</taxon>
        <taxon>Bacteroidaceae</taxon>
        <taxon>Bacteroides</taxon>
    </lineage>
</organism>
<evidence type="ECO:0000259" key="2">
    <source>
        <dbReference type="Pfam" id="PF13439"/>
    </source>
</evidence>
<evidence type="ECO:0000313" key="5">
    <source>
        <dbReference type="Proteomes" id="UP001156218"/>
    </source>
</evidence>
<dbReference type="SUPFAM" id="SSF53756">
    <property type="entry name" value="UDP-Glycosyltransferase/glycogen phosphorylase"/>
    <property type="match status" value="1"/>
</dbReference>
<name>A0A412GI43_BACT4</name>
<dbReference type="EMBL" id="CP083680">
    <property type="protein sequence ID" value="UYU65293.1"/>
    <property type="molecule type" value="Genomic_DNA"/>
</dbReference>
<sequence length="375" mass="43185">MKILHIIYSLSSGGAERFLVDLANELSQREDCDVRLLILKTDQDERNVFYKNELCIRVHLESLGIRKMSLSLFFKLYHFIKKENPDIVHIHLSPIVLYCLLPITFMRKPVYIETVHNEVARIDNGSKIKRLLKLIVYRTRLVRICTISDKNAIEYKKVYGRECDVMIYNGRKHLSKSLSFEAIKKEVESYKYNNSTLVITHIARCAVQKNQDLLIDAFNEIISQKHNVILLIIGSGFDSEKGNELKRRAHNGIYFLGEKHNVQDYLLCSDAFCLSSIYEGLPITLIEALACGCIPLSTPVSGVVDLVVNNENGFISANFTLDSYVEMLLRYLKNHESINKQRLLELFRAKLSMRACAESYYDFYKYCLNNVGTGE</sequence>